<feature type="region of interest" description="Disordered" evidence="1">
    <location>
        <begin position="275"/>
        <end position="300"/>
    </location>
</feature>
<evidence type="ECO:0000313" key="3">
    <source>
        <dbReference type="Proteomes" id="UP001279410"/>
    </source>
</evidence>
<accession>A0AAD3R4I5</accession>
<dbReference type="PANTHER" id="PTHR45737">
    <property type="entry name" value="VON WILLEBRAND FACTOR A DOMAIN-CONTAINING PROTEIN 5A"/>
    <property type="match status" value="1"/>
</dbReference>
<protein>
    <submittedName>
        <fullName evidence="2">von Willebrand factor A domain-containing protein 5A-like isoform X1</fullName>
    </submittedName>
</protein>
<sequence length="408" mass="44260">MPASSKSVKYSQKTIEEALKKVGDKALMQNEILETLNIFTASPAFPVSPDKIGKGHHSYNGLAKEGGHAQFITGTDGCNLSDAVTGFALQPAVEDISVTWDLPKVSVTALSPPITALSGSRSFGYAQLTGQNQHHFSLKPEEDTGLTVHRLGAWTLIRSLEMEETDYDGQHDEGVKKKLVELSVQSGVSSSYTAFIAVNKGNNKPIQGPLVCRDVPTAYCLKGYCMDLYDDDPCNNFNVFREIGASLGLSSLTSHGKSVKKKVKSVFNRIGSYLKGQSASPQSNKASLSRDPNTEPKQPLRDPLLQLVSLQEASGRWVLDSTLAAALGKTSEEVEKTKPALVKQEVWATILALIWLHGFKMDAKEEWELLAKKAVSWLRALNAPCVAECVEAGNTLLGCEVQRDVLGL</sequence>
<proteinExistence type="predicted"/>
<dbReference type="PANTHER" id="PTHR45737:SF6">
    <property type="entry name" value="VON WILLEBRAND FACTOR A DOMAIN-CONTAINING PROTEIN 5A"/>
    <property type="match status" value="1"/>
</dbReference>
<keyword evidence="3" id="KW-1185">Reference proteome</keyword>
<dbReference type="Proteomes" id="UP001279410">
    <property type="component" value="Unassembled WGS sequence"/>
</dbReference>
<reference evidence="2" key="1">
    <citation type="submission" date="2022-08" db="EMBL/GenBank/DDBJ databases">
        <title>Genome sequencing of akame (Lates japonicus).</title>
        <authorList>
            <person name="Hashiguchi Y."/>
            <person name="Takahashi H."/>
        </authorList>
    </citation>
    <scope>NUCLEOTIDE SEQUENCE</scope>
    <source>
        <strain evidence="2">Kochi</strain>
    </source>
</reference>
<name>A0AAD3R4I5_LATJO</name>
<organism evidence="2 3">
    <name type="scientific">Lates japonicus</name>
    <name type="common">Japanese lates</name>
    <dbReference type="NCBI Taxonomy" id="270547"/>
    <lineage>
        <taxon>Eukaryota</taxon>
        <taxon>Metazoa</taxon>
        <taxon>Chordata</taxon>
        <taxon>Craniata</taxon>
        <taxon>Vertebrata</taxon>
        <taxon>Euteleostomi</taxon>
        <taxon>Actinopterygii</taxon>
        <taxon>Neopterygii</taxon>
        <taxon>Teleostei</taxon>
        <taxon>Neoteleostei</taxon>
        <taxon>Acanthomorphata</taxon>
        <taxon>Carangaria</taxon>
        <taxon>Carangaria incertae sedis</taxon>
        <taxon>Centropomidae</taxon>
        <taxon>Lates</taxon>
    </lineage>
</organism>
<dbReference type="EMBL" id="BRZM01000029">
    <property type="protein sequence ID" value="GLD57044.1"/>
    <property type="molecule type" value="Genomic_DNA"/>
</dbReference>
<gene>
    <name evidence="2" type="ORF">AKAME5_000931700</name>
</gene>
<evidence type="ECO:0000256" key="1">
    <source>
        <dbReference type="SAM" id="MobiDB-lite"/>
    </source>
</evidence>
<evidence type="ECO:0000313" key="2">
    <source>
        <dbReference type="EMBL" id="GLD57044.1"/>
    </source>
</evidence>
<dbReference type="AlphaFoldDB" id="A0AAD3R4I5"/>
<feature type="compositionally biased region" description="Polar residues" evidence="1">
    <location>
        <begin position="275"/>
        <end position="291"/>
    </location>
</feature>
<comment type="caution">
    <text evidence="2">The sequence shown here is derived from an EMBL/GenBank/DDBJ whole genome shotgun (WGS) entry which is preliminary data.</text>
</comment>